<evidence type="ECO:0000256" key="5">
    <source>
        <dbReference type="PIRSR" id="PIRSR602403-1"/>
    </source>
</evidence>
<reference evidence="7 8" key="1">
    <citation type="journal article" date="2018" name="New Phytol.">
        <title>Phylogenomics of Endogonaceae and evolution of mycorrhizas within Mucoromycota.</title>
        <authorList>
            <person name="Chang Y."/>
            <person name="Desiro A."/>
            <person name="Na H."/>
            <person name="Sandor L."/>
            <person name="Lipzen A."/>
            <person name="Clum A."/>
            <person name="Barry K."/>
            <person name="Grigoriev I.V."/>
            <person name="Martin F.M."/>
            <person name="Stajich J.E."/>
            <person name="Smith M.E."/>
            <person name="Bonito G."/>
            <person name="Spatafora J.W."/>
        </authorList>
    </citation>
    <scope>NUCLEOTIDE SEQUENCE [LARGE SCALE GENOMIC DNA]</scope>
    <source>
        <strain evidence="7 8">GMNB39</strain>
    </source>
</reference>
<dbReference type="InterPro" id="IPR001128">
    <property type="entry name" value="Cyt_P450"/>
</dbReference>
<dbReference type="PRINTS" id="PR00465">
    <property type="entry name" value="EP450IV"/>
</dbReference>
<sequence>MSQSQQLILSSVLALGTCYVLMSFMRRLRAAKSNIPLVPYSIPFVGHFIELISHPFEFLSKCREKYGDAFDVYMMGTTLTMVTGQTGYEILKAPEAAMSHELAMDEALNFSWIIGYPMWKYKALNAPYIMPKYTSGLNGMDKLIDSELRDSLKRTFNGTHMMTVPNIEDFLHNIITPTMCNIILGKETCHDPELLSTARHFSSDLSECMGIANLIPFKPLVPYVLDLVDSKIKHHRHVMVTKLIPVIELRRRLETKLGSAYEKPLDLLQRHIDARDSQGKPYPADVIAPKLSVYIFAGVYNLILLVSHIVHFVAADDKVCRQLREEQDRIIATHGEQLTKEAVANMKFLDMVVKETLRLTITPFRSSRQAMHTQVLSNDLFSAAHVGANPESFDPWRYRNNPLATTVAADFISFGCGPRACSGRYVAVHVTKATVALLVRGYDMRTATGRRPEPTFSLMECKPGQVEMVLEERI</sequence>
<keyword evidence="5" id="KW-0349">Heme</keyword>
<evidence type="ECO:0000256" key="4">
    <source>
        <dbReference type="ARBA" id="ARBA00023004"/>
    </source>
</evidence>
<keyword evidence="6" id="KW-1133">Transmembrane helix</keyword>
<dbReference type="GO" id="GO:0004497">
    <property type="term" value="F:monooxygenase activity"/>
    <property type="evidence" value="ECO:0007669"/>
    <property type="project" value="InterPro"/>
</dbReference>
<keyword evidence="6" id="KW-0812">Transmembrane</keyword>
<dbReference type="InterPro" id="IPR036396">
    <property type="entry name" value="Cyt_P450_sf"/>
</dbReference>
<accession>A0A433CWR4</accession>
<dbReference type="EMBL" id="RBNI01011914">
    <property type="protein sequence ID" value="RUP43021.1"/>
    <property type="molecule type" value="Genomic_DNA"/>
</dbReference>
<gene>
    <name evidence="7" type="ORF">BC936DRAFT_137763</name>
</gene>
<keyword evidence="6" id="KW-0472">Membrane</keyword>
<evidence type="ECO:0000256" key="1">
    <source>
        <dbReference type="ARBA" id="ARBA00001971"/>
    </source>
</evidence>
<keyword evidence="4 5" id="KW-0408">Iron</keyword>
<comment type="similarity">
    <text evidence="2">Belongs to the cytochrome P450 family.</text>
</comment>
<dbReference type="OrthoDB" id="1844152at2759"/>
<feature type="transmembrane region" description="Helical" evidence="6">
    <location>
        <begin position="291"/>
        <end position="314"/>
    </location>
</feature>
<evidence type="ECO:0000256" key="3">
    <source>
        <dbReference type="ARBA" id="ARBA00022723"/>
    </source>
</evidence>
<keyword evidence="3 5" id="KW-0479">Metal-binding</keyword>
<name>A0A433CWR4_9FUNG</name>
<keyword evidence="8" id="KW-1185">Reference proteome</keyword>
<dbReference type="Gene3D" id="1.10.630.10">
    <property type="entry name" value="Cytochrome P450"/>
    <property type="match status" value="1"/>
</dbReference>
<dbReference type="GO" id="GO:0005506">
    <property type="term" value="F:iron ion binding"/>
    <property type="evidence" value="ECO:0007669"/>
    <property type="project" value="InterPro"/>
</dbReference>
<evidence type="ECO:0000256" key="2">
    <source>
        <dbReference type="ARBA" id="ARBA00010617"/>
    </source>
</evidence>
<proteinExistence type="inferred from homology"/>
<organism evidence="7 8">
    <name type="scientific">Jimgerdemannia flammicorona</name>
    <dbReference type="NCBI Taxonomy" id="994334"/>
    <lineage>
        <taxon>Eukaryota</taxon>
        <taxon>Fungi</taxon>
        <taxon>Fungi incertae sedis</taxon>
        <taxon>Mucoromycota</taxon>
        <taxon>Mucoromycotina</taxon>
        <taxon>Endogonomycetes</taxon>
        <taxon>Endogonales</taxon>
        <taxon>Endogonaceae</taxon>
        <taxon>Jimgerdemannia</taxon>
    </lineage>
</organism>
<dbReference type="SUPFAM" id="SSF48264">
    <property type="entry name" value="Cytochrome P450"/>
    <property type="match status" value="1"/>
</dbReference>
<dbReference type="GO" id="GO:0016705">
    <property type="term" value="F:oxidoreductase activity, acting on paired donors, with incorporation or reduction of molecular oxygen"/>
    <property type="evidence" value="ECO:0007669"/>
    <property type="project" value="InterPro"/>
</dbReference>
<dbReference type="AlphaFoldDB" id="A0A433CWR4"/>
<dbReference type="InterPro" id="IPR002403">
    <property type="entry name" value="Cyt_P450_E_grp-IV"/>
</dbReference>
<evidence type="ECO:0000313" key="7">
    <source>
        <dbReference type="EMBL" id="RUP43021.1"/>
    </source>
</evidence>
<dbReference type="PANTHER" id="PTHR46206">
    <property type="entry name" value="CYTOCHROME P450"/>
    <property type="match status" value="1"/>
</dbReference>
<dbReference type="Proteomes" id="UP000268093">
    <property type="component" value="Unassembled WGS sequence"/>
</dbReference>
<feature type="binding site" description="axial binding residue" evidence="5">
    <location>
        <position position="421"/>
    </location>
    <ligand>
        <name>heme</name>
        <dbReference type="ChEBI" id="CHEBI:30413"/>
    </ligand>
    <ligandPart>
        <name>Fe</name>
        <dbReference type="ChEBI" id="CHEBI:18248"/>
    </ligandPart>
</feature>
<dbReference type="Pfam" id="PF00067">
    <property type="entry name" value="p450"/>
    <property type="match status" value="2"/>
</dbReference>
<protein>
    <submittedName>
        <fullName evidence="7">Cytochrome P450</fullName>
    </submittedName>
</protein>
<evidence type="ECO:0000313" key="8">
    <source>
        <dbReference type="Proteomes" id="UP000268093"/>
    </source>
</evidence>
<comment type="cofactor">
    <cofactor evidence="1 5">
        <name>heme</name>
        <dbReference type="ChEBI" id="CHEBI:30413"/>
    </cofactor>
</comment>
<evidence type="ECO:0000256" key="6">
    <source>
        <dbReference type="SAM" id="Phobius"/>
    </source>
</evidence>
<dbReference type="GO" id="GO:0020037">
    <property type="term" value="F:heme binding"/>
    <property type="evidence" value="ECO:0007669"/>
    <property type="project" value="InterPro"/>
</dbReference>
<comment type="caution">
    <text evidence="7">The sequence shown here is derived from an EMBL/GenBank/DDBJ whole genome shotgun (WGS) entry which is preliminary data.</text>
</comment>
<dbReference type="PANTHER" id="PTHR46206:SF7">
    <property type="entry name" value="P450, PUTATIVE (EUROFUNG)-RELATED"/>
    <property type="match status" value="1"/>
</dbReference>